<comment type="caution">
    <text evidence="1">The sequence shown here is derived from an EMBL/GenBank/DDBJ whole genome shotgun (WGS) entry which is preliminary data.</text>
</comment>
<dbReference type="AlphaFoldDB" id="A0AAV9ZI27"/>
<dbReference type="Proteomes" id="UP001362999">
    <property type="component" value="Unassembled WGS sequence"/>
</dbReference>
<accession>A0AAV9ZI27</accession>
<gene>
    <name evidence="1" type="ORF">R3P38DRAFT_3459789</name>
</gene>
<dbReference type="EMBL" id="JAWWNJ010000148">
    <property type="protein sequence ID" value="KAK6981731.1"/>
    <property type="molecule type" value="Genomic_DNA"/>
</dbReference>
<protein>
    <submittedName>
        <fullName evidence="1">Uncharacterized protein</fullName>
    </submittedName>
</protein>
<organism evidence="1 2">
    <name type="scientific">Favolaschia claudopus</name>
    <dbReference type="NCBI Taxonomy" id="2862362"/>
    <lineage>
        <taxon>Eukaryota</taxon>
        <taxon>Fungi</taxon>
        <taxon>Dikarya</taxon>
        <taxon>Basidiomycota</taxon>
        <taxon>Agaricomycotina</taxon>
        <taxon>Agaricomycetes</taxon>
        <taxon>Agaricomycetidae</taxon>
        <taxon>Agaricales</taxon>
        <taxon>Marasmiineae</taxon>
        <taxon>Mycenaceae</taxon>
        <taxon>Favolaschia</taxon>
    </lineage>
</organism>
<sequence>MPGHPYNYSPHLLGYRSPTEGHTVPTADGLPRPHLLTTSGRGSSATAISSILVPRLPRSHIYRLASHLTTFTSKIYYGNRGGGGPPKSLKKTSTPGSRRDLDGGRYALASVWRDCNVALKCQPIFKSQSLCFLQDSNTICVSRVPASNYSFMRSVGSFPAISLLPTLIVRYTVAQLVCVNGSHYTFTLPSSRTCEDSGRTTSDPPCKAESNAGMRMYSGAILLFCRIWDRGAARFLPY</sequence>
<evidence type="ECO:0000313" key="1">
    <source>
        <dbReference type="EMBL" id="KAK6981731.1"/>
    </source>
</evidence>
<evidence type="ECO:0000313" key="2">
    <source>
        <dbReference type="Proteomes" id="UP001362999"/>
    </source>
</evidence>
<keyword evidence="2" id="KW-1185">Reference proteome</keyword>
<name>A0AAV9ZI27_9AGAR</name>
<proteinExistence type="predicted"/>
<reference evidence="1 2" key="1">
    <citation type="journal article" date="2024" name="J Genomics">
        <title>Draft genome sequencing and assembly of Favolaschia claudopus CIRM-BRFM 2984 isolated from oak limbs.</title>
        <authorList>
            <person name="Navarro D."/>
            <person name="Drula E."/>
            <person name="Chaduli D."/>
            <person name="Cazenave R."/>
            <person name="Ahrendt S."/>
            <person name="Wang J."/>
            <person name="Lipzen A."/>
            <person name="Daum C."/>
            <person name="Barry K."/>
            <person name="Grigoriev I.V."/>
            <person name="Favel A."/>
            <person name="Rosso M.N."/>
            <person name="Martin F."/>
        </authorList>
    </citation>
    <scope>NUCLEOTIDE SEQUENCE [LARGE SCALE GENOMIC DNA]</scope>
    <source>
        <strain evidence="1 2">CIRM-BRFM 2984</strain>
    </source>
</reference>